<protein>
    <submittedName>
        <fullName evidence="2">Uncharacterized protein</fullName>
    </submittedName>
</protein>
<accession>A0A367JQ69</accession>
<evidence type="ECO:0000256" key="1">
    <source>
        <dbReference type="SAM" id="SignalP"/>
    </source>
</evidence>
<evidence type="ECO:0000313" key="3">
    <source>
        <dbReference type="Proteomes" id="UP000253551"/>
    </source>
</evidence>
<evidence type="ECO:0000313" key="2">
    <source>
        <dbReference type="EMBL" id="RCH92093.1"/>
    </source>
</evidence>
<dbReference type="OrthoDB" id="10464778at2759"/>
<dbReference type="Proteomes" id="UP000253551">
    <property type="component" value="Unassembled WGS sequence"/>
</dbReference>
<proteinExistence type="predicted"/>
<keyword evidence="3" id="KW-1185">Reference proteome</keyword>
<keyword evidence="1" id="KW-0732">Signal</keyword>
<dbReference type="AlphaFoldDB" id="A0A367JQ69"/>
<name>A0A367JQ69_RHIST</name>
<feature type="signal peptide" evidence="1">
    <location>
        <begin position="1"/>
        <end position="22"/>
    </location>
</feature>
<comment type="caution">
    <text evidence="2">The sequence shown here is derived from an EMBL/GenBank/DDBJ whole genome shotgun (WGS) entry which is preliminary data.</text>
</comment>
<gene>
    <name evidence="2" type="ORF">CU098_010879</name>
</gene>
<dbReference type="EMBL" id="PJQM01002894">
    <property type="protein sequence ID" value="RCH92093.1"/>
    <property type="molecule type" value="Genomic_DNA"/>
</dbReference>
<organism evidence="2 3">
    <name type="scientific">Rhizopus stolonifer</name>
    <name type="common">Rhizopus nigricans</name>
    <dbReference type="NCBI Taxonomy" id="4846"/>
    <lineage>
        <taxon>Eukaryota</taxon>
        <taxon>Fungi</taxon>
        <taxon>Fungi incertae sedis</taxon>
        <taxon>Mucoromycota</taxon>
        <taxon>Mucoromycotina</taxon>
        <taxon>Mucoromycetes</taxon>
        <taxon>Mucorales</taxon>
        <taxon>Mucorineae</taxon>
        <taxon>Rhizopodaceae</taxon>
        <taxon>Rhizopus</taxon>
    </lineage>
</organism>
<sequence>MAHLNLFKFFIVLAFLTLIVSSAHIDYRKRALWDTKSNPTLVRPGVMLRIETAVEEHTVFTKEEVFVTAKDAKVETAVETKVVTVASGNDVAVQTASSFVTEFESAEAVTEYVTVVEVETALVTEMATVTLSASASSASA</sequence>
<feature type="chain" id="PRO_5016835466" evidence="1">
    <location>
        <begin position="23"/>
        <end position="140"/>
    </location>
</feature>
<reference evidence="2 3" key="1">
    <citation type="journal article" date="2018" name="G3 (Bethesda)">
        <title>Phylogenetic and Phylogenomic Definition of Rhizopus Species.</title>
        <authorList>
            <person name="Gryganskyi A.P."/>
            <person name="Golan J."/>
            <person name="Dolatabadi S."/>
            <person name="Mondo S."/>
            <person name="Robb S."/>
            <person name="Idnurm A."/>
            <person name="Muszewska A."/>
            <person name="Steczkiewicz K."/>
            <person name="Masonjones S."/>
            <person name="Liao H.L."/>
            <person name="Gajdeczka M.T."/>
            <person name="Anike F."/>
            <person name="Vuek A."/>
            <person name="Anishchenko I.M."/>
            <person name="Voigt K."/>
            <person name="de Hoog G.S."/>
            <person name="Smith M.E."/>
            <person name="Heitman J."/>
            <person name="Vilgalys R."/>
            <person name="Stajich J.E."/>
        </authorList>
    </citation>
    <scope>NUCLEOTIDE SEQUENCE [LARGE SCALE GENOMIC DNA]</scope>
    <source>
        <strain evidence="2 3">LSU 92-RS-03</strain>
    </source>
</reference>